<gene>
    <name evidence="7" type="ORF">CS022_21630</name>
</gene>
<evidence type="ECO:0000256" key="3">
    <source>
        <dbReference type="ARBA" id="ARBA00022692"/>
    </source>
</evidence>
<dbReference type="PANTHER" id="PTHR30086:SF20">
    <property type="entry name" value="ARGININE EXPORTER PROTEIN ARGO-RELATED"/>
    <property type="match status" value="1"/>
</dbReference>
<dbReference type="Proteomes" id="UP000290287">
    <property type="component" value="Unassembled WGS sequence"/>
</dbReference>
<dbReference type="InterPro" id="IPR001123">
    <property type="entry name" value="LeuE-type"/>
</dbReference>
<comment type="caution">
    <text evidence="7">The sequence shown here is derived from an EMBL/GenBank/DDBJ whole genome shotgun (WGS) entry which is preliminary data.</text>
</comment>
<proteinExistence type="predicted"/>
<protein>
    <submittedName>
        <fullName evidence="7">Lysine transporter LysE</fullName>
    </submittedName>
</protein>
<dbReference type="RefSeq" id="WP_129123984.1">
    <property type="nucleotide sequence ID" value="NZ_PEIB01000040.1"/>
</dbReference>
<evidence type="ECO:0000256" key="2">
    <source>
        <dbReference type="ARBA" id="ARBA00022475"/>
    </source>
</evidence>
<comment type="subcellular location">
    <subcellularLocation>
        <location evidence="1">Cell membrane</location>
        <topology evidence="1">Multi-pass membrane protein</topology>
    </subcellularLocation>
</comment>
<dbReference type="Pfam" id="PF01810">
    <property type="entry name" value="LysE"/>
    <property type="match status" value="1"/>
</dbReference>
<keyword evidence="4 6" id="KW-1133">Transmembrane helix</keyword>
<dbReference type="AlphaFoldDB" id="A0A4Q0YL86"/>
<dbReference type="GO" id="GO:0005886">
    <property type="term" value="C:plasma membrane"/>
    <property type="evidence" value="ECO:0007669"/>
    <property type="project" value="UniProtKB-SubCell"/>
</dbReference>
<dbReference type="GO" id="GO:0015171">
    <property type="term" value="F:amino acid transmembrane transporter activity"/>
    <property type="evidence" value="ECO:0007669"/>
    <property type="project" value="TreeGrafter"/>
</dbReference>
<dbReference type="EMBL" id="PEIB01000040">
    <property type="protein sequence ID" value="RXJ71145.1"/>
    <property type="molecule type" value="Genomic_DNA"/>
</dbReference>
<evidence type="ECO:0000256" key="1">
    <source>
        <dbReference type="ARBA" id="ARBA00004651"/>
    </source>
</evidence>
<keyword evidence="8" id="KW-1185">Reference proteome</keyword>
<reference evidence="7 8" key="1">
    <citation type="submission" date="2017-10" db="EMBL/GenBank/DDBJ databases">
        <title>Nyctiphanis sp. nov., isolated from the stomach of the euphausiid Nyctiphanes simplex (Hansen, 1911) in the Gulf of California.</title>
        <authorList>
            <person name="Gomez-Gil B."/>
            <person name="Aguilar-Mendez M."/>
            <person name="Lopez-Cortes A."/>
            <person name="Gomez-Gutierrez J."/>
            <person name="Roque A."/>
            <person name="Lang E."/>
            <person name="Gonzalez-Castillo A."/>
        </authorList>
    </citation>
    <scope>NUCLEOTIDE SEQUENCE [LARGE SCALE GENOMIC DNA]</scope>
    <source>
        <strain evidence="7 8">CAIM 600</strain>
    </source>
</reference>
<evidence type="ECO:0000256" key="6">
    <source>
        <dbReference type="SAM" id="Phobius"/>
    </source>
</evidence>
<dbReference type="GO" id="GO:0033228">
    <property type="term" value="P:cysteine export across plasma membrane"/>
    <property type="evidence" value="ECO:0007669"/>
    <property type="project" value="TreeGrafter"/>
</dbReference>
<dbReference type="OrthoDB" id="9812084at2"/>
<feature type="transmembrane region" description="Helical" evidence="6">
    <location>
        <begin position="40"/>
        <end position="59"/>
    </location>
</feature>
<feature type="transmembrane region" description="Helical" evidence="6">
    <location>
        <begin position="146"/>
        <end position="166"/>
    </location>
</feature>
<feature type="transmembrane region" description="Helical" evidence="6">
    <location>
        <begin position="71"/>
        <end position="89"/>
    </location>
</feature>
<name>A0A4Q0YL86_9GAMM</name>
<keyword evidence="3 6" id="KW-0812">Transmembrane</keyword>
<dbReference type="PANTHER" id="PTHR30086">
    <property type="entry name" value="ARGININE EXPORTER PROTEIN ARGO"/>
    <property type="match status" value="1"/>
</dbReference>
<sequence>MEYLVAVVLFAVSSSATPGPNNLMVMTSGLNFGVKRSLPLLTGICVGFAVMLLVVGLGFGQLFEMYPDLHLWINCIGTAYLLYLAWLIARSGDVGDSERQAVPMTFMKGALFQWVNAKAWVVATGAIAAFTTVGAGYYAQNLTISLTFLLVSFPSVGIWLLFGSMIKSVLKKTRYRRWFNYSMAILLVLSVFPVIKEISSTLF</sequence>
<evidence type="ECO:0000313" key="7">
    <source>
        <dbReference type="EMBL" id="RXJ71145.1"/>
    </source>
</evidence>
<feature type="transmembrane region" description="Helical" evidence="6">
    <location>
        <begin position="119"/>
        <end position="139"/>
    </location>
</feature>
<feature type="transmembrane region" description="Helical" evidence="6">
    <location>
        <begin position="178"/>
        <end position="195"/>
    </location>
</feature>
<organism evidence="7 8">
    <name type="scientific">Veronia nyctiphanis</name>
    <dbReference type="NCBI Taxonomy" id="1278244"/>
    <lineage>
        <taxon>Bacteria</taxon>
        <taxon>Pseudomonadati</taxon>
        <taxon>Pseudomonadota</taxon>
        <taxon>Gammaproteobacteria</taxon>
        <taxon>Vibrionales</taxon>
        <taxon>Vibrionaceae</taxon>
        <taxon>Veronia</taxon>
    </lineage>
</organism>
<accession>A0A4Q0YL86</accession>
<keyword evidence="5 6" id="KW-0472">Membrane</keyword>
<evidence type="ECO:0000256" key="4">
    <source>
        <dbReference type="ARBA" id="ARBA00022989"/>
    </source>
</evidence>
<evidence type="ECO:0000313" key="8">
    <source>
        <dbReference type="Proteomes" id="UP000290287"/>
    </source>
</evidence>
<evidence type="ECO:0000256" key="5">
    <source>
        <dbReference type="ARBA" id="ARBA00023136"/>
    </source>
</evidence>
<keyword evidence="2" id="KW-1003">Cell membrane</keyword>